<reference evidence="2 3" key="1">
    <citation type="submission" date="2017-06" db="EMBL/GenBank/DDBJ databases">
        <authorList>
            <person name="Kim H.J."/>
            <person name="Triplett B.A."/>
        </authorList>
    </citation>
    <scope>NUCLEOTIDE SEQUENCE [LARGE SCALE GENOMIC DNA]</scope>
    <source>
        <strain evidence="2 3">CGMCC 4.1858</strain>
    </source>
</reference>
<evidence type="ECO:0000313" key="2">
    <source>
        <dbReference type="EMBL" id="SNT33228.1"/>
    </source>
</evidence>
<evidence type="ECO:0000256" key="1">
    <source>
        <dbReference type="SAM" id="Phobius"/>
    </source>
</evidence>
<name>A0A239LTM6_9ACTN</name>
<organism evidence="2 3">
    <name type="scientific">Actinacidiphila glaucinigra</name>
    <dbReference type="NCBI Taxonomy" id="235986"/>
    <lineage>
        <taxon>Bacteria</taxon>
        <taxon>Bacillati</taxon>
        <taxon>Actinomycetota</taxon>
        <taxon>Actinomycetes</taxon>
        <taxon>Kitasatosporales</taxon>
        <taxon>Streptomycetaceae</taxon>
        <taxon>Actinacidiphila</taxon>
    </lineage>
</organism>
<accession>A0A239LTM6</accession>
<evidence type="ECO:0000313" key="3">
    <source>
        <dbReference type="Proteomes" id="UP000198280"/>
    </source>
</evidence>
<feature type="transmembrane region" description="Helical" evidence="1">
    <location>
        <begin position="20"/>
        <end position="40"/>
    </location>
</feature>
<keyword evidence="1" id="KW-1133">Transmembrane helix</keyword>
<sequence length="81" mass="8462">MRPLIAATEAGTLLVLGRLAGVFLGAVGLISLLLAVMMLNSARRDRAEGAAETVDRVKKNGFIGLTLGFVLIAVDAALWVL</sequence>
<gene>
    <name evidence="2" type="ORF">SAMN05216252_12130</name>
</gene>
<protein>
    <submittedName>
        <fullName evidence="2">Uncharacterized protein</fullName>
    </submittedName>
</protein>
<dbReference type="RefSeq" id="WP_143681667.1">
    <property type="nucleotide sequence ID" value="NZ_FZOF01000021.1"/>
</dbReference>
<proteinExistence type="predicted"/>
<dbReference type="AlphaFoldDB" id="A0A239LTM6"/>
<dbReference type="EMBL" id="FZOF01000021">
    <property type="protein sequence ID" value="SNT33228.1"/>
    <property type="molecule type" value="Genomic_DNA"/>
</dbReference>
<keyword evidence="1" id="KW-0472">Membrane</keyword>
<feature type="transmembrane region" description="Helical" evidence="1">
    <location>
        <begin position="61"/>
        <end position="80"/>
    </location>
</feature>
<keyword evidence="3" id="KW-1185">Reference proteome</keyword>
<dbReference type="Proteomes" id="UP000198280">
    <property type="component" value="Unassembled WGS sequence"/>
</dbReference>
<keyword evidence="1" id="KW-0812">Transmembrane</keyword>